<dbReference type="EMBL" id="CP107551">
    <property type="protein sequence ID" value="UYP19482.1"/>
    <property type="molecule type" value="Genomic_DNA"/>
</dbReference>
<protein>
    <submittedName>
        <fullName evidence="1">Lipase</fullName>
    </submittedName>
</protein>
<proteinExistence type="predicted"/>
<sequence length="278" mass="28208">MLGKSWSHPLSVALLAVAAWTVPSGPATAAPLPDPCAGARPDTVLVHDLASTTETWTAFTADLAAAGRCATTVSWGEPAAGDLPLPLAGLRGTDAGARDLAEALDALCGDDPTCTVDVVAHGAGSLVVQRYLQEHGPGPVRSLTTLGALWHGTEIGGLAAAEQISRDVGTYDLVLGLEKPIVDPVCAGCREIVAGSNLLRDLHARGVPTPGVRYTDIVSTCDLLVVPPERGALPGSTVVTLAGVPTGSDSTGCVDHWRLPHDPAARAAVVAALPAGDL</sequence>
<evidence type="ECO:0000313" key="1">
    <source>
        <dbReference type="EMBL" id="UYP19482.1"/>
    </source>
</evidence>
<dbReference type="Proteomes" id="UP001156484">
    <property type="component" value="Chromosome"/>
</dbReference>
<name>A0ACD4DHJ9_9NOCA</name>
<evidence type="ECO:0000313" key="2">
    <source>
        <dbReference type="Proteomes" id="UP001156484"/>
    </source>
</evidence>
<reference evidence="1" key="1">
    <citation type="submission" date="2022-10" db="EMBL/GenBank/DDBJ databases">
        <title>Rhodococcus ferula Z13 complete genome.</title>
        <authorList>
            <person name="Long X."/>
            <person name="Zang M."/>
        </authorList>
    </citation>
    <scope>NUCLEOTIDE SEQUENCE</scope>
    <source>
        <strain evidence="1">Z13</strain>
    </source>
</reference>
<gene>
    <name evidence="1" type="ORF">OED52_02610</name>
</gene>
<keyword evidence="2" id="KW-1185">Reference proteome</keyword>
<accession>A0ACD4DHJ9</accession>
<organism evidence="1 2">
    <name type="scientific">Rhodococcus sacchari</name>
    <dbReference type="NCBI Taxonomy" id="2962047"/>
    <lineage>
        <taxon>Bacteria</taxon>
        <taxon>Bacillati</taxon>
        <taxon>Actinomycetota</taxon>
        <taxon>Actinomycetes</taxon>
        <taxon>Mycobacteriales</taxon>
        <taxon>Nocardiaceae</taxon>
        <taxon>Rhodococcus</taxon>
    </lineage>
</organism>